<organism evidence="1 2">
    <name type="scientific">Miniphocaeibacter halophilus</name>
    <dbReference type="NCBI Taxonomy" id="2931922"/>
    <lineage>
        <taxon>Bacteria</taxon>
        <taxon>Bacillati</taxon>
        <taxon>Bacillota</taxon>
        <taxon>Tissierellia</taxon>
        <taxon>Tissierellales</taxon>
        <taxon>Peptoniphilaceae</taxon>
        <taxon>Miniphocaeibacter</taxon>
    </lineage>
</organism>
<sequence>MGEKITMSEKVYMKLHSKIMNLNIKPGKNISIKDICESMNVSRSPARDAIIRLEEEGLVESIPQVGTRITKIDLKTMEDERYLRHCIEYKMYIDFLENDYLKPDLEKYEKIINLQMKAIEENDFISFLEYDNKFHEILFETTNRRFIWKVITDNQAHYGRIRLLSLASMGVEHLEELVEEHKEMVGFMEKRDKDSLIEVLNKHISELVEEKFWLKDNYPDLINMDNESKEKINRLEENSFLDEIIRKQNV</sequence>
<proteinExistence type="predicted"/>
<accession>A0AC61MXT3</accession>
<protein>
    <submittedName>
        <fullName evidence="1">GntR family transcriptional regulator</fullName>
    </submittedName>
</protein>
<evidence type="ECO:0000313" key="1">
    <source>
        <dbReference type="EMBL" id="QQK08081.1"/>
    </source>
</evidence>
<dbReference type="EMBL" id="CP066744">
    <property type="protein sequence ID" value="QQK08081.1"/>
    <property type="molecule type" value="Genomic_DNA"/>
</dbReference>
<name>A0AC61MXT3_9FIRM</name>
<keyword evidence="2" id="KW-1185">Reference proteome</keyword>
<gene>
    <name evidence="1" type="ORF">JFY71_00665</name>
</gene>
<evidence type="ECO:0000313" key="2">
    <source>
        <dbReference type="Proteomes" id="UP000595814"/>
    </source>
</evidence>
<dbReference type="Proteomes" id="UP000595814">
    <property type="component" value="Chromosome"/>
</dbReference>
<reference evidence="1 2" key="1">
    <citation type="journal article" date="2022" name="Int. J. Syst. Evol. Microbiol.">
        <title>Miniphocaeibacter halophilus sp. nov., an ammonium-tolerant acetate-producing bacterium isolated from a biogas system.</title>
        <authorList>
            <person name="Schnurer A."/>
            <person name="Singh A."/>
            <person name="Bi S."/>
            <person name="Qiao W."/>
            <person name="Westerholm M."/>
        </authorList>
    </citation>
    <scope>NUCLEOTIDE SEQUENCE [LARGE SCALE GENOMIC DNA]</scope>
    <source>
        <strain evidence="1 2">AMB_01</strain>
    </source>
</reference>